<accession>A0A850LLS2</accession>
<evidence type="ECO:0000313" key="8">
    <source>
        <dbReference type="Proteomes" id="UP000565723"/>
    </source>
</evidence>
<dbReference type="PANTHER" id="PTHR33376">
    <property type="match status" value="1"/>
</dbReference>
<protein>
    <submittedName>
        <fullName evidence="7">TRAP transporter substrate-binding protein</fullName>
    </submittedName>
</protein>
<dbReference type="Gene3D" id="3.40.190.170">
    <property type="entry name" value="Bacterial extracellular solute-binding protein, family 7"/>
    <property type="match status" value="1"/>
</dbReference>
<proteinExistence type="inferred from homology"/>
<evidence type="ECO:0000256" key="5">
    <source>
        <dbReference type="ARBA" id="ARBA00022764"/>
    </source>
</evidence>
<gene>
    <name evidence="7" type="ORF">HW564_18300</name>
</gene>
<dbReference type="Proteomes" id="UP000565723">
    <property type="component" value="Unassembled WGS sequence"/>
</dbReference>
<dbReference type="EMBL" id="JABXIY010000051">
    <property type="protein sequence ID" value="NVK98883.1"/>
    <property type="molecule type" value="Genomic_DNA"/>
</dbReference>
<dbReference type="AlphaFoldDB" id="A0A850LLS2"/>
<dbReference type="InterPro" id="IPR038404">
    <property type="entry name" value="TRAP_DctP_sf"/>
</dbReference>
<keyword evidence="3" id="KW-0813">Transport</keyword>
<feature type="chain" id="PRO_5032415926" evidence="6">
    <location>
        <begin position="23"/>
        <end position="347"/>
    </location>
</feature>
<dbReference type="CDD" id="cd13603">
    <property type="entry name" value="PBP2_TRAP_Siap_TeaA_like"/>
    <property type="match status" value="1"/>
</dbReference>
<dbReference type="GO" id="GO:0055085">
    <property type="term" value="P:transmembrane transport"/>
    <property type="evidence" value="ECO:0007669"/>
    <property type="project" value="InterPro"/>
</dbReference>
<dbReference type="InterPro" id="IPR018389">
    <property type="entry name" value="DctP_fam"/>
</dbReference>
<dbReference type="OMA" id="TEGRIEP"/>
<feature type="signal peptide" evidence="6">
    <location>
        <begin position="1"/>
        <end position="22"/>
    </location>
</feature>
<dbReference type="SMR" id="A0A850LLS2"/>
<evidence type="ECO:0000256" key="3">
    <source>
        <dbReference type="ARBA" id="ARBA00022448"/>
    </source>
</evidence>
<dbReference type="PANTHER" id="PTHR33376:SF7">
    <property type="entry name" value="C4-DICARBOXYLATE-BINDING PROTEIN DCTB"/>
    <property type="match status" value="1"/>
</dbReference>
<evidence type="ECO:0000256" key="4">
    <source>
        <dbReference type="ARBA" id="ARBA00022729"/>
    </source>
</evidence>
<comment type="caution">
    <text evidence="7">The sequence shown here is derived from an EMBL/GenBank/DDBJ whole genome shotgun (WGS) entry which is preliminary data.</text>
</comment>
<dbReference type="GO" id="GO:0042597">
    <property type="term" value="C:periplasmic space"/>
    <property type="evidence" value="ECO:0007669"/>
    <property type="project" value="UniProtKB-SubCell"/>
</dbReference>
<keyword evidence="4 6" id="KW-0732">Signal</keyword>
<sequence length="347" mass="37612">MKFGKMKATLLGGALAALTAGAAIAEAEIKLVFGVAGQPTWGFGKLLTEVIEPNLEKYSDGRIDLEVHQRGALCSEAACMEQLGLGQIDMTTVSAGNMGAFGKTFDILNLPYLFKGQQEAETIMRGWLSDELAKQAAGEMGIHVLATVSSGGFRNVVNTEREVRVPSDLKGLKIRVTKSPTEFNLVQGWGAVPIPYAWASLYEGLQSGVVQGMYLQDVFVSAAKFYEVTKFVTRVESSYSGRPVMMSKQRYDALPDWAKEAVDKVAADIAREALNYDLAWQKDAIAAMQDKVSVYVPTEAELAEWSKGAVEAWVAVKGTYDPALARRILEEQGLSELIGLLEEAGAL</sequence>
<keyword evidence="5" id="KW-0574">Periplasm</keyword>
<dbReference type="NCBIfam" id="NF037995">
    <property type="entry name" value="TRAP_S1"/>
    <property type="match status" value="1"/>
</dbReference>
<dbReference type="Pfam" id="PF03480">
    <property type="entry name" value="DctP"/>
    <property type="match status" value="1"/>
</dbReference>
<name>A0A850LLS2_9RHOB</name>
<dbReference type="RefSeq" id="WP_011048252.1">
    <property type="nucleotide sequence ID" value="NZ_CP076685.1"/>
</dbReference>
<organism evidence="7 8">
    <name type="scientific">Ruegeria pomeroyi</name>
    <dbReference type="NCBI Taxonomy" id="89184"/>
    <lineage>
        <taxon>Bacteria</taxon>
        <taxon>Pseudomonadati</taxon>
        <taxon>Pseudomonadota</taxon>
        <taxon>Alphaproteobacteria</taxon>
        <taxon>Rhodobacterales</taxon>
        <taxon>Roseobacteraceae</taxon>
        <taxon>Ruegeria</taxon>
    </lineage>
</organism>
<evidence type="ECO:0000256" key="2">
    <source>
        <dbReference type="ARBA" id="ARBA00009023"/>
    </source>
</evidence>
<evidence type="ECO:0000313" key="7">
    <source>
        <dbReference type="EMBL" id="NVK98883.1"/>
    </source>
</evidence>
<comment type="similarity">
    <text evidence="2">Belongs to the bacterial solute-binding protein 7 family.</text>
</comment>
<comment type="subcellular location">
    <subcellularLocation>
        <location evidence="1">Periplasm</location>
    </subcellularLocation>
</comment>
<reference evidence="7 8" key="1">
    <citation type="journal article" date="2020" name="Proc. Natl. Acad. Sci. U.S.A.">
        <title>Ecological drivers of bacterial community assembly in synthetic phycospheres.</title>
        <authorList>
            <person name="Fu H."/>
            <person name="Uchimiya M."/>
            <person name="Gore J."/>
            <person name="Moran M.A."/>
        </authorList>
    </citation>
    <scope>NUCLEOTIDE SEQUENCE [LARGE SCALE GENOMIC DNA]</scope>
    <source>
        <strain evidence="7">HF-Din03</strain>
    </source>
</reference>
<evidence type="ECO:0000256" key="6">
    <source>
        <dbReference type="SAM" id="SignalP"/>
    </source>
</evidence>
<evidence type="ECO:0000256" key="1">
    <source>
        <dbReference type="ARBA" id="ARBA00004418"/>
    </source>
</evidence>